<feature type="compositionally biased region" description="Low complexity" evidence="2">
    <location>
        <begin position="1529"/>
        <end position="1542"/>
    </location>
</feature>
<feature type="compositionally biased region" description="Low complexity" evidence="2">
    <location>
        <begin position="1267"/>
        <end position="1280"/>
    </location>
</feature>
<feature type="compositionally biased region" description="Polar residues" evidence="2">
    <location>
        <begin position="2040"/>
        <end position="2051"/>
    </location>
</feature>
<evidence type="ECO:0000313" key="5">
    <source>
        <dbReference type="Proteomes" id="UP001295423"/>
    </source>
</evidence>
<feature type="compositionally biased region" description="Polar residues" evidence="2">
    <location>
        <begin position="1855"/>
        <end position="1883"/>
    </location>
</feature>
<organism evidence="4 5">
    <name type="scientific">Cylindrotheca closterium</name>
    <dbReference type="NCBI Taxonomy" id="2856"/>
    <lineage>
        <taxon>Eukaryota</taxon>
        <taxon>Sar</taxon>
        <taxon>Stramenopiles</taxon>
        <taxon>Ochrophyta</taxon>
        <taxon>Bacillariophyta</taxon>
        <taxon>Bacillariophyceae</taxon>
        <taxon>Bacillariophycidae</taxon>
        <taxon>Bacillariales</taxon>
        <taxon>Bacillariaceae</taxon>
        <taxon>Cylindrotheca</taxon>
    </lineage>
</organism>
<keyword evidence="3" id="KW-0732">Signal</keyword>
<feature type="region of interest" description="Disordered" evidence="2">
    <location>
        <begin position="537"/>
        <end position="2051"/>
    </location>
</feature>
<feature type="compositionally biased region" description="Low complexity" evidence="2">
    <location>
        <begin position="822"/>
        <end position="835"/>
    </location>
</feature>
<comment type="caution">
    <text evidence="4">The sequence shown here is derived from an EMBL/GenBank/DDBJ whole genome shotgun (WGS) entry which is preliminary data.</text>
</comment>
<feature type="compositionally biased region" description="Polar residues" evidence="2">
    <location>
        <begin position="472"/>
        <end position="483"/>
    </location>
</feature>
<evidence type="ECO:0000256" key="3">
    <source>
        <dbReference type="SAM" id="SignalP"/>
    </source>
</evidence>
<keyword evidence="5" id="KW-1185">Reference proteome</keyword>
<feature type="compositionally biased region" description="Low complexity" evidence="2">
    <location>
        <begin position="1190"/>
        <end position="1199"/>
    </location>
</feature>
<feature type="compositionally biased region" description="Polar residues" evidence="2">
    <location>
        <begin position="1291"/>
        <end position="1305"/>
    </location>
</feature>
<feature type="compositionally biased region" description="Polar residues" evidence="2">
    <location>
        <begin position="1496"/>
        <end position="1522"/>
    </location>
</feature>
<reference evidence="4" key="1">
    <citation type="submission" date="2023-08" db="EMBL/GenBank/DDBJ databases">
        <authorList>
            <person name="Audoor S."/>
            <person name="Bilcke G."/>
        </authorList>
    </citation>
    <scope>NUCLEOTIDE SEQUENCE</scope>
</reference>
<feature type="compositionally biased region" description="Polar residues" evidence="2">
    <location>
        <begin position="1753"/>
        <end position="1762"/>
    </location>
</feature>
<evidence type="ECO:0000256" key="2">
    <source>
        <dbReference type="SAM" id="MobiDB-lite"/>
    </source>
</evidence>
<feature type="compositionally biased region" description="Polar residues" evidence="2">
    <location>
        <begin position="1628"/>
        <end position="1641"/>
    </location>
</feature>
<feature type="compositionally biased region" description="Polar residues" evidence="2">
    <location>
        <begin position="1792"/>
        <end position="1805"/>
    </location>
</feature>
<feature type="compositionally biased region" description="Basic and acidic residues" evidence="2">
    <location>
        <begin position="1921"/>
        <end position="1931"/>
    </location>
</feature>
<feature type="compositionally biased region" description="Polar residues" evidence="2">
    <location>
        <begin position="1413"/>
        <end position="1423"/>
    </location>
</feature>
<feature type="compositionally biased region" description="Polar residues" evidence="2">
    <location>
        <begin position="1774"/>
        <end position="1785"/>
    </location>
</feature>
<feature type="coiled-coil region" evidence="1">
    <location>
        <begin position="82"/>
        <end position="109"/>
    </location>
</feature>
<feature type="compositionally biased region" description="Polar residues" evidence="2">
    <location>
        <begin position="1115"/>
        <end position="1124"/>
    </location>
</feature>
<feature type="chain" id="PRO_5041920323" evidence="3">
    <location>
        <begin position="19"/>
        <end position="2051"/>
    </location>
</feature>
<feature type="compositionally biased region" description="Low complexity" evidence="2">
    <location>
        <begin position="962"/>
        <end position="973"/>
    </location>
</feature>
<protein>
    <submittedName>
        <fullName evidence="4">Uncharacterized protein</fullName>
    </submittedName>
</protein>
<feature type="compositionally biased region" description="Basic and acidic residues" evidence="2">
    <location>
        <begin position="537"/>
        <end position="550"/>
    </location>
</feature>
<feature type="compositionally biased region" description="Low complexity" evidence="2">
    <location>
        <begin position="795"/>
        <end position="810"/>
    </location>
</feature>
<feature type="region of interest" description="Disordered" evidence="2">
    <location>
        <begin position="463"/>
        <end position="483"/>
    </location>
</feature>
<feature type="signal peptide" evidence="3">
    <location>
        <begin position="1"/>
        <end position="18"/>
    </location>
</feature>
<dbReference type="EMBL" id="CAKOGP040001335">
    <property type="protein sequence ID" value="CAJ1945221.1"/>
    <property type="molecule type" value="Genomic_DNA"/>
</dbReference>
<feature type="compositionally biased region" description="Polar residues" evidence="2">
    <location>
        <begin position="1958"/>
        <end position="1984"/>
    </location>
</feature>
<feature type="compositionally biased region" description="Basic and acidic residues" evidence="2">
    <location>
        <begin position="608"/>
        <end position="618"/>
    </location>
</feature>
<feature type="compositionally biased region" description="Low complexity" evidence="2">
    <location>
        <begin position="1602"/>
        <end position="1612"/>
    </location>
</feature>
<feature type="compositionally biased region" description="Low complexity" evidence="2">
    <location>
        <begin position="619"/>
        <end position="642"/>
    </location>
</feature>
<sequence>MKILRLLSIACLVDEGLAAFLPFRLHINDRRSSFGQKQSNLQDRDPSSYRIREGLALSEQTNNLNEEVEWNDNEIIDTDASMAELELALAESQRKRAALEDELMASMAESVLNRTPQMALAELELAQANKNLLSQDLIKATTGLLGPIGGIVGVSAAGVVAGRNFLQKRQAKIEDMERRAYQSRLDAALQLEKISVQSAAQKAAAVTGIAALGVTLSGTLDEFSLPSLGGNSMPTISIKNEQQVAQKKLVEPKPELPYLEENIRNAELEVEAKEKAVLEATQKSQRAAGEAATLATDELPSLKENVKKAELEVQAKEKAILEATQKSQRAVGEAATLATAELPSLEQNIKKAELEVQAKEKAVLEATQKSQRLEQMLKTEEQASLTLQAQLKAAEEAAKMATARLSSAELAAKEAEARALAAERKATTSPAPITNIDMEKKEDNAFATRKKEEAESLDLKRRVAEGMLRPTSKATSPFSSKLATSTIATPTAGVAATAPSSASDALSKVTNNPAVLAFIGGGVAAAAGVATAIGAAKNKEDNDKQKKGDPVRATMKISTSKPKAKAKKSDELPFNIPPPPKEISSPSKVGKRGDDATKSSFASSKPASVEETKPHKSGTESGSSPSTTSKGPKGSPGPKTPKFISSYDGPADEDDLKSLSSAFNPGVDILKDNAFQTGPGASKFSKFRASDTSQFGPGSGAPKGSSPFQTDPGASKFASKFGASDKSPFGPGAGASKGSSPFQTDPGASKFASKFGSGDRSPFGPGAGASKGSSRFQTDPGASKFASKFGAGDRSPFGPGAGASKGSSPFQTDPGASKFPSSRKGASSVGASSKSSSKEESLFFTGPSTRSPLGPGFSAGPGVPKGFVTGPGPVNGQSNGVDSAESPRAGTVDTGGSQGFLSSSPPNGLDRGAPKGFPSSYSNETNGGNGGVKGIGRDPVAPLDSPGASPFETSGKGLPKRGSSFFTGTTTGSPIGPGVAPKGFGAGSGVPKGFPRPVNGPSSDLDTRSKAAENVAPDSFESGGLEAPKGFSSLSNRFASPVNGRNNEVNASAKEPEAGTVSSNGFGSGGPGVPNGFPNPANGQSSDLGAGSKGTGAGAGTVAPKGFWRPGGSQGSPISANGQSGDIGASPKAAEAGTVAPKPFDGGPAKPKDDAGQVNGQSNDTTASMKESKAGTVSPNDFKSGGPGVPNGFPNPANGQSRDLGAGSKGTGAGAGTVAPKGFWRPGGAKGSDSKGDSTGLGATKDGVSGSASANEFASPKTGLPFGSPGSAAKSSSGTSEVKGTSAFEISKSTAPSDFGSSSASFRPLSGGKSPAETNNSYTGARKREFKLFPKSGSSTVKKGAPASFDPFPSSRPDTPGGPTFPTKTGSPAGSSNIAGKPDGRKTFTSFTGKDGAEVITTRPFGNGPGKSLSGQSNSSGKKSFQPPKTGLKSPFQSSEGVAKKDFKPYSPKGMTNEVEKKSFKPYSRPAEAMTSEADLPAEFNPTFPPKEGVSSKGTDGASVSGSNLGFQVQDIPQSPATSVDLPASSSSYLSGMQGSTSKNQGVKSSYSPFGPKKKTEPSKSSTYSPLGQWTPGSSKADASANLGAPSLEGSKTDDAATEASATWASASVSGESSIAPSKAWETSKLNNDLPTASMESTPLPISLQENEQGLAQPGEASNGEQNTEEPQGSIWDTLSATVSSFTGRSTYSSKQATTASDTAEFPASKVRSSYSPFGPRSYSQGTPRAPFGVANTVDPTRNIVEQKRAIQGATSGNSPVKTSYAPFEEKESSYSPFGSASVPNPSEPQVVPSQGNANVNSPFGSWSPPVPTSSETTTNESGFSPFAEWLKNEPQPGQPATSTNASPVAAGANPVSTPQAPSENMASQNTDNPVYFSPNSPGAFSKQPPGRSYQPDQNGNQSGSVADFRRPRSTNSYGNRRVEDFRRLDEEATEPTSRYVNRAVDPTQSYRRPDPYLNSSSSNVPTRKQQYLNQERTMQQATGRQADPFYSSPYGTRPTTKSDQIDPNTETAAQRGRSGPKDSKPSNNWFDDGRGGKGSLNQDWQWNSSN</sequence>
<evidence type="ECO:0000256" key="1">
    <source>
        <dbReference type="SAM" id="Coils"/>
    </source>
</evidence>
<feature type="compositionally biased region" description="Polar residues" evidence="2">
    <location>
        <begin position="1543"/>
        <end position="1552"/>
    </location>
</feature>
<feature type="compositionally biased region" description="Polar residues" evidence="2">
    <location>
        <begin position="1032"/>
        <end position="1050"/>
    </location>
</feature>
<evidence type="ECO:0000313" key="4">
    <source>
        <dbReference type="EMBL" id="CAJ1945221.1"/>
    </source>
</evidence>
<feature type="compositionally biased region" description="Low complexity" evidence="2">
    <location>
        <begin position="1357"/>
        <end position="1372"/>
    </location>
</feature>
<feature type="compositionally biased region" description="Polar residues" evidence="2">
    <location>
        <begin position="1158"/>
        <end position="1181"/>
    </location>
</feature>
<feature type="compositionally biased region" description="Polar residues" evidence="2">
    <location>
        <begin position="1663"/>
        <end position="1702"/>
    </location>
</feature>
<feature type="compositionally biased region" description="Polar residues" evidence="2">
    <location>
        <begin position="1895"/>
        <end position="1905"/>
    </location>
</feature>
<gene>
    <name evidence="4" type="ORF">CYCCA115_LOCUS9365</name>
</gene>
<dbReference type="Proteomes" id="UP001295423">
    <property type="component" value="Unassembled WGS sequence"/>
</dbReference>
<accession>A0AAD2FJJ2</accession>
<feature type="compositionally biased region" description="Polar residues" evidence="2">
    <location>
        <begin position="1711"/>
        <end position="1727"/>
    </location>
</feature>
<feature type="compositionally biased region" description="Low complexity" evidence="2">
    <location>
        <begin position="727"/>
        <end position="742"/>
    </location>
</feature>
<keyword evidence="1" id="KW-0175">Coiled coil</keyword>
<name>A0AAD2FJJ2_9STRA</name>
<feature type="compositionally biased region" description="Low complexity" evidence="2">
    <location>
        <begin position="1074"/>
        <end position="1083"/>
    </location>
</feature>
<feature type="coiled-coil region" evidence="1">
    <location>
        <begin position="256"/>
        <end position="425"/>
    </location>
</feature>
<feature type="compositionally biased region" description="Polar residues" evidence="2">
    <location>
        <begin position="1994"/>
        <end position="2013"/>
    </location>
</feature>
<proteinExistence type="predicted"/>